<dbReference type="EMBL" id="FO082871">
    <property type="protein sequence ID" value="SIO73272.1"/>
    <property type="molecule type" value="Genomic_DNA"/>
</dbReference>
<dbReference type="VEuPathDB" id="PiroplasmaDB:BMR1_01G01285"/>
<reference evidence="2 3" key="2">
    <citation type="journal article" date="2013" name="PLoS ONE">
        <title>Whole genome mapping and re-organization of the nuclear and mitochondrial genomes of Babesia microti isolates.</title>
        <authorList>
            <person name="Cornillot E."/>
            <person name="Dassouli A."/>
            <person name="Garg A."/>
            <person name="Pachikara N."/>
            <person name="Randazzo S."/>
            <person name="Depoix D."/>
            <person name="Carcy B."/>
            <person name="Delbecq S."/>
            <person name="Frutos R."/>
            <person name="Silva J.C."/>
            <person name="Sutton R."/>
            <person name="Krause P.J."/>
            <person name="Mamoun C.B."/>
        </authorList>
    </citation>
    <scope>NUCLEOTIDE SEQUENCE [LARGE SCALE GENOMIC DNA]</scope>
    <source>
        <strain evidence="2 3">RI</strain>
    </source>
</reference>
<organism evidence="2 3">
    <name type="scientific">Babesia microti (strain RI)</name>
    <dbReference type="NCBI Taxonomy" id="1133968"/>
    <lineage>
        <taxon>Eukaryota</taxon>
        <taxon>Sar</taxon>
        <taxon>Alveolata</taxon>
        <taxon>Apicomplexa</taxon>
        <taxon>Aconoidasida</taxon>
        <taxon>Piroplasmida</taxon>
        <taxon>Babesiidae</taxon>
        <taxon>Babesia</taxon>
    </lineage>
</organism>
<evidence type="ECO:0000313" key="2">
    <source>
        <dbReference type="EMBL" id="SIO73272.1"/>
    </source>
</evidence>
<dbReference type="RefSeq" id="XP_021337377.1">
    <property type="nucleotide sequence ID" value="XM_021482274.1"/>
</dbReference>
<evidence type="ECO:0000313" key="3">
    <source>
        <dbReference type="Proteomes" id="UP000002899"/>
    </source>
</evidence>
<gene>
    <name evidence="2" type="ORF">BMR1_01G01285</name>
</gene>
<feature type="region of interest" description="Disordered" evidence="1">
    <location>
        <begin position="338"/>
        <end position="359"/>
    </location>
</feature>
<proteinExistence type="predicted"/>
<dbReference type="KEGG" id="bmic:BMR1_01G01285"/>
<protein>
    <submittedName>
        <fullName evidence="2">Uncharacterized protein</fullName>
    </submittedName>
</protein>
<dbReference type="OrthoDB" id="449286at2759"/>
<dbReference type="AlphaFoldDB" id="A0A1N6LWM7"/>
<reference evidence="2 3" key="1">
    <citation type="journal article" date="2012" name="Nucleic Acids Res.">
        <title>Sequencing of the smallest Apicomplexan genome from the human pathogen Babesia microti.</title>
        <authorList>
            <person name="Cornillot E."/>
            <person name="Hadj-Kaddour K."/>
            <person name="Dassouli A."/>
            <person name="Noel B."/>
            <person name="Ranwez V."/>
            <person name="Vacherie B."/>
            <person name="Augagneur Y."/>
            <person name="Bres V."/>
            <person name="Duclos A."/>
            <person name="Randazzo S."/>
            <person name="Carcy B."/>
            <person name="Debierre-Grockiego F."/>
            <person name="Delbecq S."/>
            <person name="Moubri-Menage K."/>
            <person name="Shams-Eldin H."/>
            <person name="Usmani-Brown S."/>
            <person name="Bringaud F."/>
            <person name="Wincker P."/>
            <person name="Vivares C.P."/>
            <person name="Schwarz R.T."/>
            <person name="Schetters T.P."/>
            <person name="Krause P.J."/>
            <person name="Gorenflot A."/>
            <person name="Berry V."/>
            <person name="Barbe V."/>
            <person name="Ben Mamoun C."/>
        </authorList>
    </citation>
    <scope>NUCLEOTIDE SEQUENCE [LARGE SCALE GENOMIC DNA]</scope>
    <source>
        <strain evidence="2 3">RI</strain>
    </source>
</reference>
<name>A0A1N6LWM7_BABMR</name>
<feature type="compositionally biased region" description="Acidic residues" evidence="1">
    <location>
        <begin position="339"/>
        <end position="359"/>
    </location>
</feature>
<keyword evidence="3" id="KW-1185">Reference proteome</keyword>
<sequence length="359" mass="41658">MLRSPYFYLNPTVLNKLLPGTFVKGILLEQIPEKLREKDVLIDTFKQIGLSFTDDKIHIMKSRLGRSMGRAILLTDSMDNQPTSLKNDIEKIAKILPEGCKVTLCDKHHVRMFAEQCYRFVYLSEDLRRLAHPDNLHRIVTITPVPRSYGRYELAKIICEHTGVEIYPENAIFRFTKSGSQDTTAWVITNSVKDASHIISKFQEIAVPEQYQYKSLMGTTFLYASRSNLFLTHESLDLIPRRSKYQIAIFGWHDDVNEEEIEHLLRSLKFYPKKVTKVPIKLPSATEGNDSMVIVEFDRMRNTKIAMTRLQMLKKRWKISPTANFYAYPKLADVHWEGENENSDEDDADDSDLDEPIDY</sequence>
<reference evidence="2 3" key="3">
    <citation type="journal article" date="2016" name="Sci. Rep.">
        <title>Genome-wide diversity and gene expression profiling of Babesia microti isolates identify polymorphic genes that mediate host-pathogen interactions.</title>
        <authorList>
            <person name="Silva J.C."/>
            <person name="Cornillot E."/>
            <person name="McCracken C."/>
            <person name="Usmani-Brown S."/>
            <person name="Dwivedi A."/>
            <person name="Ifeonu O.O."/>
            <person name="Crabtree J."/>
            <person name="Gotia H.T."/>
            <person name="Virji A.Z."/>
            <person name="Reynes C."/>
            <person name="Colinge J."/>
            <person name="Kumar V."/>
            <person name="Lawres L."/>
            <person name="Pazzi J.E."/>
            <person name="Pablo J.V."/>
            <person name="Hung C."/>
            <person name="Brancato J."/>
            <person name="Kumari P."/>
            <person name="Orvis J."/>
            <person name="Tretina K."/>
            <person name="Chibucos M."/>
            <person name="Ott S."/>
            <person name="Sadzewicz L."/>
            <person name="Sengamalay N."/>
            <person name="Shetty A.C."/>
            <person name="Su Q."/>
            <person name="Tallon L."/>
            <person name="Fraser C.M."/>
            <person name="Frutos R."/>
            <person name="Molina D.M."/>
            <person name="Krause P.J."/>
            <person name="Ben Mamoun C."/>
        </authorList>
    </citation>
    <scope>NUCLEOTIDE SEQUENCE [LARGE SCALE GENOMIC DNA]</scope>
    <source>
        <strain evidence="2 3">RI</strain>
    </source>
</reference>
<evidence type="ECO:0000256" key="1">
    <source>
        <dbReference type="SAM" id="MobiDB-lite"/>
    </source>
</evidence>
<dbReference type="Proteomes" id="UP000002899">
    <property type="component" value="Chromosome I"/>
</dbReference>
<accession>A0A1N6LWM7</accession>
<dbReference type="GeneID" id="24423337"/>